<organism evidence="1 2">
    <name type="scientific">Septoria linicola</name>
    <dbReference type="NCBI Taxonomy" id="215465"/>
    <lineage>
        <taxon>Eukaryota</taxon>
        <taxon>Fungi</taxon>
        <taxon>Dikarya</taxon>
        <taxon>Ascomycota</taxon>
        <taxon>Pezizomycotina</taxon>
        <taxon>Dothideomycetes</taxon>
        <taxon>Dothideomycetidae</taxon>
        <taxon>Mycosphaerellales</taxon>
        <taxon>Mycosphaerellaceae</taxon>
        <taxon>Septoria</taxon>
    </lineage>
</organism>
<dbReference type="AlphaFoldDB" id="A0A9Q9AQ58"/>
<evidence type="ECO:0000313" key="2">
    <source>
        <dbReference type="Proteomes" id="UP001056384"/>
    </source>
</evidence>
<sequence>MVNSDSLVTQIQAFMASPSSRRHVDLASMLALKSVAKDTQMRLRRKASPADRTLRDLHRIAQTAKNDLNCLSCDRQAACRRQSEEELRKVYERQLMVYLNGYFDYLEDLEDDSEEE</sequence>
<name>A0A9Q9AQ58_9PEZI</name>
<dbReference type="OrthoDB" id="3941563at2759"/>
<keyword evidence="2" id="KW-1185">Reference proteome</keyword>
<dbReference type="EMBL" id="CP099422">
    <property type="protein sequence ID" value="USW53045.1"/>
    <property type="molecule type" value="Genomic_DNA"/>
</dbReference>
<dbReference type="Proteomes" id="UP001056384">
    <property type="component" value="Chromosome 5"/>
</dbReference>
<protein>
    <submittedName>
        <fullName evidence="1">Uncharacterized protein</fullName>
    </submittedName>
</protein>
<reference evidence="1" key="1">
    <citation type="submission" date="2022-06" db="EMBL/GenBank/DDBJ databases">
        <title>Complete genome sequences of two strains of the flax pathogen Septoria linicola.</title>
        <authorList>
            <person name="Lapalu N."/>
            <person name="Simon A."/>
            <person name="Demenou B."/>
            <person name="Paumier D."/>
            <person name="Guillot M.-P."/>
            <person name="Gout L."/>
            <person name="Valade R."/>
        </authorList>
    </citation>
    <scope>NUCLEOTIDE SEQUENCE</scope>
    <source>
        <strain evidence="1">SE15195</strain>
    </source>
</reference>
<accession>A0A9Q9AQ58</accession>
<proteinExistence type="predicted"/>
<gene>
    <name evidence="1" type="ORF">Slin15195_G063640</name>
</gene>
<evidence type="ECO:0000313" key="1">
    <source>
        <dbReference type="EMBL" id="USW53045.1"/>
    </source>
</evidence>